<keyword evidence="3" id="KW-1185">Reference proteome</keyword>
<reference evidence="2" key="1">
    <citation type="submission" date="2021-01" db="EMBL/GenBank/DDBJ databases">
        <title>Adiantum capillus-veneris genome.</title>
        <authorList>
            <person name="Fang Y."/>
            <person name="Liao Q."/>
        </authorList>
    </citation>
    <scope>NUCLEOTIDE SEQUENCE</scope>
    <source>
        <strain evidence="2">H3</strain>
        <tissue evidence="2">Leaf</tissue>
    </source>
</reference>
<evidence type="ECO:0000256" key="1">
    <source>
        <dbReference type="SAM" id="MobiDB-lite"/>
    </source>
</evidence>
<feature type="compositionally biased region" description="Polar residues" evidence="1">
    <location>
        <begin position="73"/>
        <end position="86"/>
    </location>
</feature>
<dbReference type="AlphaFoldDB" id="A0A9D4URT8"/>
<dbReference type="InterPro" id="IPR013761">
    <property type="entry name" value="SAM/pointed_sf"/>
</dbReference>
<dbReference type="Proteomes" id="UP000886520">
    <property type="component" value="Chromosome 12"/>
</dbReference>
<gene>
    <name evidence="2" type="ORF">GOP47_0012831</name>
</gene>
<comment type="caution">
    <text evidence="2">The sequence shown here is derived from an EMBL/GenBank/DDBJ whole genome shotgun (WGS) entry which is preliminary data.</text>
</comment>
<dbReference type="OrthoDB" id="2008478at2759"/>
<protein>
    <submittedName>
        <fullName evidence="2">Uncharacterized protein</fullName>
    </submittedName>
</protein>
<dbReference type="SUPFAM" id="SSF47769">
    <property type="entry name" value="SAM/Pointed domain"/>
    <property type="match status" value="1"/>
</dbReference>
<organism evidence="2 3">
    <name type="scientific">Adiantum capillus-veneris</name>
    <name type="common">Maidenhair fern</name>
    <dbReference type="NCBI Taxonomy" id="13818"/>
    <lineage>
        <taxon>Eukaryota</taxon>
        <taxon>Viridiplantae</taxon>
        <taxon>Streptophyta</taxon>
        <taxon>Embryophyta</taxon>
        <taxon>Tracheophyta</taxon>
        <taxon>Polypodiopsida</taxon>
        <taxon>Polypodiidae</taxon>
        <taxon>Polypodiales</taxon>
        <taxon>Pteridineae</taxon>
        <taxon>Pteridaceae</taxon>
        <taxon>Vittarioideae</taxon>
        <taxon>Adiantum</taxon>
    </lineage>
</organism>
<feature type="region of interest" description="Disordered" evidence="1">
    <location>
        <begin position="72"/>
        <end position="92"/>
    </location>
</feature>
<sequence>MAWDTLLVVNFVQRFCGTPQTSEAIFANGVIGKLFFYMTSEGWSEIGIKSVSHRHALVDWSKRVLEGGHTVVPKSQTSPLLHSSENMRYPHK</sequence>
<proteinExistence type="predicted"/>
<accession>A0A9D4URT8</accession>
<name>A0A9D4URT8_ADICA</name>
<dbReference type="Gene3D" id="1.10.150.50">
    <property type="entry name" value="Transcription Factor, Ets-1"/>
    <property type="match status" value="1"/>
</dbReference>
<evidence type="ECO:0000313" key="2">
    <source>
        <dbReference type="EMBL" id="KAI5072725.1"/>
    </source>
</evidence>
<dbReference type="EMBL" id="JABFUD020000012">
    <property type="protein sequence ID" value="KAI5072725.1"/>
    <property type="molecule type" value="Genomic_DNA"/>
</dbReference>
<evidence type="ECO:0000313" key="3">
    <source>
        <dbReference type="Proteomes" id="UP000886520"/>
    </source>
</evidence>